<dbReference type="GO" id="GO:0008270">
    <property type="term" value="F:zinc ion binding"/>
    <property type="evidence" value="ECO:0007669"/>
    <property type="project" value="UniProtKB-KW"/>
</dbReference>
<dbReference type="GO" id="GO:0003676">
    <property type="term" value="F:nucleic acid binding"/>
    <property type="evidence" value="ECO:0007669"/>
    <property type="project" value="InterPro"/>
</dbReference>
<dbReference type="Proteomes" id="UP000604825">
    <property type="component" value="Unassembled WGS sequence"/>
</dbReference>
<keyword evidence="3" id="KW-0863">Zinc-finger</keyword>
<dbReference type="GO" id="GO:0006397">
    <property type="term" value="P:mRNA processing"/>
    <property type="evidence" value="ECO:0007669"/>
    <property type="project" value="UniProtKB-KW"/>
</dbReference>
<dbReference type="InterPro" id="IPR050907">
    <property type="entry name" value="SRSF"/>
</dbReference>
<dbReference type="InterPro" id="IPR001878">
    <property type="entry name" value="Znf_CCHC"/>
</dbReference>
<keyword evidence="2" id="KW-0508">mRNA splicing</keyword>
<keyword evidence="6" id="KW-1185">Reference proteome</keyword>
<dbReference type="InterPro" id="IPR036875">
    <property type="entry name" value="Znf_CCHC_sf"/>
</dbReference>
<sequence length="214" mass="24185">MTHYCFCQPFSQIAQCGSEEGLWLRCHPCVLVCWILLQEFSDPRDADDARHDLDGRRFDGSYIIVEFARGARRGPGGVPLDGRGPPFPGRCYNCGMGGHWVRDCKAGEWRDRCFRCGELGHIERNCKNSPKDLKYFLEFPSYLACSLLFKYLHVLTVRFTNTGAGGATRGLHLITMERAEGEATRGLYLLTREGAEEKLLEVSISVAWEGQKLE</sequence>
<evidence type="ECO:0000313" key="6">
    <source>
        <dbReference type="Proteomes" id="UP000604825"/>
    </source>
</evidence>
<keyword evidence="1" id="KW-0507">mRNA processing</keyword>
<dbReference type="SUPFAM" id="SSF57756">
    <property type="entry name" value="Retrovirus zinc finger-like domains"/>
    <property type="match status" value="1"/>
</dbReference>
<gene>
    <name evidence="5" type="ORF">NCGR_LOCUS56024</name>
</gene>
<dbReference type="InterPro" id="IPR035979">
    <property type="entry name" value="RBD_domain_sf"/>
</dbReference>
<evidence type="ECO:0000256" key="2">
    <source>
        <dbReference type="ARBA" id="ARBA00023187"/>
    </source>
</evidence>
<dbReference type="Pfam" id="PF00098">
    <property type="entry name" value="zf-CCHC"/>
    <property type="match status" value="2"/>
</dbReference>
<dbReference type="PANTHER" id="PTHR23147">
    <property type="entry name" value="SERINE/ARGININE RICH SPLICING FACTOR"/>
    <property type="match status" value="1"/>
</dbReference>
<evidence type="ECO:0000313" key="5">
    <source>
        <dbReference type="EMBL" id="CAD6272751.1"/>
    </source>
</evidence>
<dbReference type="SMART" id="SM00343">
    <property type="entry name" value="ZnF_C2HC"/>
    <property type="match status" value="2"/>
</dbReference>
<accession>A0A811RQ88</accession>
<dbReference type="AlphaFoldDB" id="A0A811RQ88"/>
<evidence type="ECO:0000259" key="4">
    <source>
        <dbReference type="PROSITE" id="PS50158"/>
    </source>
</evidence>
<dbReference type="EMBL" id="CAJGYO010000016">
    <property type="protein sequence ID" value="CAD6272751.1"/>
    <property type="molecule type" value="Genomic_DNA"/>
</dbReference>
<comment type="caution">
    <text evidence="5">The sequence shown here is derived from an EMBL/GenBank/DDBJ whole genome shotgun (WGS) entry which is preliminary data.</text>
</comment>
<dbReference type="InterPro" id="IPR012677">
    <property type="entry name" value="Nucleotide-bd_a/b_plait_sf"/>
</dbReference>
<dbReference type="PROSITE" id="PS50158">
    <property type="entry name" value="ZF_CCHC"/>
    <property type="match status" value="2"/>
</dbReference>
<dbReference type="Gene3D" id="3.30.70.330">
    <property type="match status" value="1"/>
</dbReference>
<dbReference type="SUPFAM" id="SSF54928">
    <property type="entry name" value="RNA-binding domain, RBD"/>
    <property type="match status" value="1"/>
</dbReference>
<dbReference type="Gene3D" id="4.10.60.10">
    <property type="entry name" value="Zinc finger, CCHC-type"/>
    <property type="match status" value="1"/>
</dbReference>
<protein>
    <recommendedName>
        <fullName evidence="4">CCHC-type domain-containing protein</fullName>
    </recommendedName>
</protein>
<dbReference type="OrthoDB" id="667801at2759"/>
<feature type="domain" description="CCHC-type" evidence="4">
    <location>
        <begin position="90"/>
        <end position="105"/>
    </location>
</feature>
<proteinExistence type="predicted"/>
<organism evidence="5 6">
    <name type="scientific">Miscanthus lutarioriparius</name>
    <dbReference type="NCBI Taxonomy" id="422564"/>
    <lineage>
        <taxon>Eukaryota</taxon>
        <taxon>Viridiplantae</taxon>
        <taxon>Streptophyta</taxon>
        <taxon>Embryophyta</taxon>
        <taxon>Tracheophyta</taxon>
        <taxon>Spermatophyta</taxon>
        <taxon>Magnoliopsida</taxon>
        <taxon>Liliopsida</taxon>
        <taxon>Poales</taxon>
        <taxon>Poaceae</taxon>
        <taxon>PACMAD clade</taxon>
        <taxon>Panicoideae</taxon>
        <taxon>Andropogonodae</taxon>
        <taxon>Andropogoneae</taxon>
        <taxon>Saccharinae</taxon>
        <taxon>Miscanthus</taxon>
    </lineage>
</organism>
<dbReference type="GO" id="GO:0008380">
    <property type="term" value="P:RNA splicing"/>
    <property type="evidence" value="ECO:0007669"/>
    <property type="project" value="UniProtKB-KW"/>
</dbReference>
<reference evidence="5" key="1">
    <citation type="submission" date="2020-10" db="EMBL/GenBank/DDBJ databases">
        <authorList>
            <person name="Han B."/>
            <person name="Lu T."/>
            <person name="Zhao Q."/>
            <person name="Huang X."/>
            <person name="Zhao Y."/>
        </authorList>
    </citation>
    <scope>NUCLEOTIDE SEQUENCE</scope>
</reference>
<keyword evidence="3" id="KW-0862">Zinc</keyword>
<evidence type="ECO:0000256" key="3">
    <source>
        <dbReference type="PROSITE-ProRule" id="PRU00047"/>
    </source>
</evidence>
<evidence type="ECO:0000256" key="1">
    <source>
        <dbReference type="ARBA" id="ARBA00022664"/>
    </source>
</evidence>
<feature type="domain" description="CCHC-type" evidence="4">
    <location>
        <begin position="112"/>
        <end position="128"/>
    </location>
</feature>
<keyword evidence="3" id="KW-0479">Metal-binding</keyword>
<name>A0A811RQ88_9POAL</name>